<dbReference type="InterPro" id="IPR036388">
    <property type="entry name" value="WH-like_DNA-bd_sf"/>
</dbReference>
<evidence type="ECO:0000313" key="5">
    <source>
        <dbReference type="EMBL" id="GEP93859.1"/>
    </source>
</evidence>
<dbReference type="GO" id="GO:0003677">
    <property type="term" value="F:DNA binding"/>
    <property type="evidence" value="ECO:0007669"/>
    <property type="project" value="UniProtKB-KW"/>
</dbReference>
<organism evidence="5 6">
    <name type="scientific">Chitinophaga cymbidii</name>
    <dbReference type="NCBI Taxonomy" id="1096750"/>
    <lineage>
        <taxon>Bacteria</taxon>
        <taxon>Pseudomonadati</taxon>
        <taxon>Bacteroidota</taxon>
        <taxon>Chitinophagia</taxon>
        <taxon>Chitinophagales</taxon>
        <taxon>Chitinophagaceae</taxon>
        <taxon>Chitinophaga</taxon>
    </lineage>
</organism>
<evidence type="ECO:0000256" key="4">
    <source>
        <dbReference type="ARBA" id="ARBA00023163"/>
    </source>
</evidence>
<comment type="similarity">
    <text evidence="1">Belongs to the BlaI transcriptional regulatory family.</text>
</comment>
<dbReference type="Proteomes" id="UP000321436">
    <property type="component" value="Unassembled WGS sequence"/>
</dbReference>
<name>A0A512RDU3_9BACT</name>
<keyword evidence="3" id="KW-0238">DNA-binding</keyword>
<dbReference type="InterPro" id="IPR005650">
    <property type="entry name" value="BlaI_family"/>
</dbReference>
<dbReference type="Pfam" id="PF03965">
    <property type="entry name" value="Penicillinase_R"/>
    <property type="match status" value="1"/>
</dbReference>
<dbReference type="GO" id="GO:0045892">
    <property type="term" value="P:negative regulation of DNA-templated transcription"/>
    <property type="evidence" value="ECO:0007669"/>
    <property type="project" value="InterPro"/>
</dbReference>
<keyword evidence="4" id="KW-0804">Transcription</keyword>
<evidence type="ECO:0000256" key="1">
    <source>
        <dbReference type="ARBA" id="ARBA00011046"/>
    </source>
</evidence>
<dbReference type="PIRSF" id="PIRSF019455">
    <property type="entry name" value="CopR_AtkY"/>
    <property type="match status" value="1"/>
</dbReference>
<protein>
    <submittedName>
        <fullName evidence="5">Transcriptional regulator</fullName>
    </submittedName>
</protein>
<dbReference type="Gene3D" id="1.10.10.10">
    <property type="entry name" value="Winged helix-like DNA-binding domain superfamily/Winged helix DNA-binding domain"/>
    <property type="match status" value="1"/>
</dbReference>
<dbReference type="AlphaFoldDB" id="A0A512RDU3"/>
<dbReference type="Gene3D" id="1.10.4040.10">
    <property type="entry name" value="Penicillinase repressor domain"/>
    <property type="match status" value="1"/>
</dbReference>
<proteinExistence type="inferred from homology"/>
<keyword evidence="6" id="KW-1185">Reference proteome</keyword>
<gene>
    <name evidence="5" type="ORF">CCY01nite_01190</name>
</gene>
<keyword evidence="2" id="KW-0805">Transcription regulation</keyword>
<dbReference type="InterPro" id="IPR036390">
    <property type="entry name" value="WH_DNA-bd_sf"/>
</dbReference>
<sequence>MKCINYIKMKTLTKAEEQIMQVLWKLGPSFVKDMIDEMPEPKPHYNTVSTLVKILVDKGFVNFKAYGKSHQYYALISKEEYSHKTVKNLVSGYFEGSFSNMVSFFVKEKDMSVADLEALLQQIKNAKNQAK</sequence>
<accession>A0A512RDU3</accession>
<dbReference type="RefSeq" id="WP_246129812.1">
    <property type="nucleotide sequence ID" value="NZ_BKAU01000001.1"/>
</dbReference>
<evidence type="ECO:0000256" key="2">
    <source>
        <dbReference type="ARBA" id="ARBA00023015"/>
    </source>
</evidence>
<comment type="caution">
    <text evidence="5">The sequence shown here is derived from an EMBL/GenBank/DDBJ whole genome shotgun (WGS) entry which is preliminary data.</text>
</comment>
<dbReference type="EMBL" id="BKAU01000001">
    <property type="protein sequence ID" value="GEP93859.1"/>
    <property type="molecule type" value="Genomic_DNA"/>
</dbReference>
<dbReference type="SUPFAM" id="SSF46785">
    <property type="entry name" value="Winged helix' DNA-binding domain"/>
    <property type="match status" value="1"/>
</dbReference>
<evidence type="ECO:0000256" key="3">
    <source>
        <dbReference type="ARBA" id="ARBA00023125"/>
    </source>
</evidence>
<evidence type="ECO:0000313" key="6">
    <source>
        <dbReference type="Proteomes" id="UP000321436"/>
    </source>
</evidence>
<reference evidence="5 6" key="1">
    <citation type="submission" date="2019-07" db="EMBL/GenBank/DDBJ databases">
        <title>Whole genome shotgun sequence of Chitinophaga cymbidii NBRC 109752.</title>
        <authorList>
            <person name="Hosoyama A."/>
            <person name="Uohara A."/>
            <person name="Ohji S."/>
            <person name="Ichikawa N."/>
        </authorList>
    </citation>
    <scope>NUCLEOTIDE SEQUENCE [LARGE SCALE GENOMIC DNA]</scope>
    <source>
        <strain evidence="5 6">NBRC 109752</strain>
    </source>
</reference>